<feature type="compositionally biased region" description="Low complexity" evidence="1">
    <location>
        <begin position="1"/>
        <end position="27"/>
    </location>
</feature>
<accession>A0A2N9AJM2</accession>
<proteinExistence type="predicted"/>
<dbReference type="Proteomes" id="UP000233769">
    <property type="component" value="Chromosome tk0001"/>
</dbReference>
<evidence type="ECO:0000256" key="1">
    <source>
        <dbReference type="SAM" id="MobiDB-lite"/>
    </source>
</evidence>
<dbReference type="AlphaFoldDB" id="A0A2N9AJM2"/>
<gene>
    <name evidence="2" type="ORF">TK0001_0945</name>
</gene>
<evidence type="ECO:0000313" key="3">
    <source>
        <dbReference type="Proteomes" id="UP000233769"/>
    </source>
</evidence>
<feature type="region of interest" description="Disordered" evidence="1">
    <location>
        <begin position="1"/>
        <end position="59"/>
    </location>
</feature>
<reference evidence="3" key="1">
    <citation type="submission" date="2017-10" db="EMBL/GenBank/DDBJ databases">
        <authorList>
            <person name="Regsiter A."/>
            <person name="William W."/>
        </authorList>
    </citation>
    <scope>NUCLEOTIDE SEQUENCE [LARGE SCALE GENOMIC DNA]</scope>
</reference>
<dbReference type="EMBL" id="LT962688">
    <property type="protein sequence ID" value="SOR27548.1"/>
    <property type="molecule type" value="Genomic_DNA"/>
</dbReference>
<evidence type="ECO:0000313" key="2">
    <source>
        <dbReference type="EMBL" id="SOR27548.1"/>
    </source>
</evidence>
<sequence>MPGPRAARPSSVPATAPATPASAPASGEARRPANIQPPTAPIASRAANEGGMRRSGANGILSPAISANAAVVATVRATGPAGIAALRVRPCAAAQLSAAQADMVRNPAKNPIPAEVP</sequence>
<name>A0A2N9AJM2_METEX</name>
<organism evidence="2 3">
    <name type="scientific">Methylorubrum extorquens</name>
    <name type="common">Methylobacterium dichloromethanicum</name>
    <name type="synonym">Methylobacterium extorquens</name>
    <dbReference type="NCBI Taxonomy" id="408"/>
    <lineage>
        <taxon>Bacteria</taxon>
        <taxon>Pseudomonadati</taxon>
        <taxon>Pseudomonadota</taxon>
        <taxon>Alphaproteobacteria</taxon>
        <taxon>Hyphomicrobiales</taxon>
        <taxon>Methylobacteriaceae</taxon>
        <taxon>Methylorubrum</taxon>
    </lineage>
</organism>
<protein>
    <submittedName>
        <fullName evidence="2">Uncharacterized protein</fullName>
    </submittedName>
</protein>